<dbReference type="AlphaFoldDB" id="A0A3A2Z7F9"/>
<keyword evidence="2" id="KW-1185">Reference proteome</keyword>
<comment type="caution">
    <text evidence="1">The sequence shown here is derived from an EMBL/GenBank/DDBJ whole genome shotgun (WGS) entry which is preliminary data.</text>
</comment>
<evidence type="ECO:0000313" key="2">
    <source>
        <dbReference type="Proteomes" id="UP000266188"/>
    </source>
</evidence>
<proteinExistence type="predicted"/>
<gene>
    <name evidence="1" type="ORF">PHISCL_08621</name>
</gene>
<evidence type="ECO:0000313" key="1">
    <source>
        <dbReference type="EMBL" id="RJE19038.1"/>
    </source>
</evidence>
<dbReference type="EMBL" id="MVGC01000458">
    <property type="protein sequence ID" value="RJE19038.1"/>
    <property type="molecule type" value="Genomic_DNA"/>
</dbReference>
<protein>
    <submittedName>
        <fullName evidence="1">Uncharacterized protein</fullName>
    </submittedName>
</protein>
<reference evidence="2" key="1">
    <citation type="submission" date="2017-02" db="EMBL/GenBank/DDBJ databases">
        <authorList>
            <person name="Tafer H."/>
            <person name="Lopandic K."/>
        </authorList>
    </citation>
    <scope>NUCLEOTIDE SEQUENCE [LARGE SCALE GENOMIC DNA]</scope>
    <source>
        <strain evidence="2">CBS 366.77</strain>
    </source>
</reference>
<name>A0A3A2Z7F9_9EURO</name>
<organism evidence="1 2">
    <name type="scientific">Aspergillus sclerotialis</name>
    <dbReference type="NCBI Taxonomy" id="2070753"/>
    <lineage>
        <taxon>Eukaryota</taxon>
        <taxon>Fungi</taxon>
        <taxon>Dikarya</taxon>
        <taxon>Ascomycota</taxon>
        <taxon>Pezizomycotina</taxon>
        <taxon>Eurotiomycetes</taxon>
        <taxon>Eurotiomycetidae</taxon>
        <taxon>Eurotiales</taxon>
        <taxon>Aspergillaceae</taxon>
        <taxon>Aspergillus</taxon>
        <taxon>Aspergillus subgen. Polypaecilum</taxon>
    </lineage>
</organism>
<accession>A0A3A2Z7F9</accession>
<dbReference type="Proteomes" id="UP000266188">
    <property type="component" value="Unassembled WGS sequence"/>
</dbReference>
<dbReference type="OrthoDB" id="4518465at2759"/>
<sequence length="154" mass="16844">MDATRETLLQKAESGDLSAVKEFANDKFTQMLGRVAPGATLLWQERTPDDPLQRSKHAQVTLAGKVVLCGEVSATQELNHLKDIVTQRTLTEIIVPGNRRLGFAFTATRNGGLQCEFIEVSNNGIARSLSGGPLSFNTHSELIEETLSRCVTFN</sequence>